<comment type="caution">
    <text evidence="2">The sequence shown here is derived from an EMBL/GenBank/DDBJ whole genome shotgun (WGS) entry which is preliminary data.</text>
</comment>
<evidence type="ECO:0000313" key="3">
    <source>
        <dbReference type="Proteomes" id="UP001172721"/>
    </source>
</evidence>
<name>A0ABT8I1J6_9BACL</name>
<dbReference type="Gene3D" id="1.20.120.20">
    <property type="entry name" value="Apolipoprotein"/>
    <property type="match status" value="1"/>
</dbReference>
<organism evidence="2 3">
    <name type="scientific">Fictibacillus fluitans</name>
    <dbReference type="NCBI Taxonomy" id="3058422"/>
    <lineage>
        <taxon>Bacteria</taxon>
        <taxon>Bacillati</taxon>
        <taxon>Bacillota</taxon>
        <taxon>Bacilli</taxon>
        <taxon>Bacillales</taxon>
        <taxon>Fictibacillaceae</taxon>
        <taxon>Fictibacillus</taxon>
    </lineage>
</organism>
<proteinExistence type="predicted"/>
<feature type="compositionally biased region" description="Basic and acidic residues" evidence="1">
    <location>
        <begin position="124"/>
        <end position="143"/>
    </location>
</feature>
<sequence>MAYQSYEPYPKNESKFLKGILIGAALGAAVAMLDRSTRQSMKQRSVGMKDTTMNLARTVKDDPQSLTSGMKETFQSASTAVNDVVEDVKHLMNTVDSVKTTGMQAVEQVKGAGSEVAKIGSKLKDAGQDVKEHSKDTVAEISDKNSTSPTSSTSTSGPSYADLDNEPHVIGRNQGN</sequence>
<accession>A0ABT8I1J6</accession>
<evidence type="ECO:0000256" key="1">
    <source>
        <dbReference type="SAM" id="MobiDB-lite"/>
    </source>
</evidence>
<reference evidence="2" key="1">
    <citation type="submission" date="2023-07" db="EMBL/GenBank/DDBJ databases">
        <title>Fictibacillus sp. isolated from freshwater pond.</title>
        <authorList>
            <person name="Kirdat K."/>
            <person name="Bhat A."/>
            <person name="Mourya A."/>
            <person name="Yadav A."/>
        </authorList>
    </citation>
    <scope>NUCLEOTIDE SEQUENCE</scope>
    <source>
        <strain evidence="2">NE201</strain>
    </source>
</reference>
<feature type="compositionally biased region" description="Low complexity" evidence="1">
    <location>
        <begin position="146"/>
        <end position="159"/>
    </location>
</feature>
<keyword evidence="3" id="KW-1185">Reference proteome</keyword>
<feature type="region of interest" description="Disordered" evidence="1">
    <location>
        <begin position="124"/>
        <end position="176"/>
    </location>
</feature>
<dbReference type="Proteomes" id="UP001172721">
    <property type="component" value="Unassembled WGS sequence"/>
</dbReference>
<dbReference type="RefSeq" id="WP_301167921.1">
    <property type="nucleotide sequence ID" value="NZ_JAUHTR010000015.1"/>
</dbReference>
<gene>
    <name evidence="2" type="ORF">QYB97_20660</name>
</gene>
<dbReference type="EMBL" id="JAUHTR010000015">
    <property type="protein sequence ID" value="MDN4526906.1"/>
    <property type="molecule type" value="Genomic_DNA"/>
</dbReference>
<protein>
    <submittedName>
        <fullName evidence="2">YtxH domain-containing protein</fullName>
    </submittedName>
</protein>
<evidence type="ECO:0000313" key="2">
    <source>
        <dbReference type="EMBL" id="MDN4526906.1"/>
    </source>
</evidence>